<sequence length="62" mass="6680">MDSGRHKLSIEGRIGKLAEGSSNAASTIINRAKRPLPLISRTAKAKTDITSSSEEVREERGT</sequence>
<evidence type="ECO:0000256" key="1">
    <source>
        <dbReference type="SAM" id="MobiDB-lite"/>
    </source>
</evidence>
<accession>A0A9D4CY71</accession>
<keyword evidence="3" id="KW-1185">Reference proteome</keyword>
<organism evidence="2 3">
    <name type="scientific">Dreissena polymorpha</name>
    <name type="common">Zebra mussel</name>
    <name type="synonym">Mytilus polymorpha</name>
    <dbReference type="NCBI Taxonomy" id="45954"/>
    <lineage>
        <taxon>Eukaryota</taxon>
        <taxon>Metazoa</taxon>
        <taxon>Spiralia</taxon>
        <taxon>Lophotrochozoa</taxon>
        <taxon>Mollusca</taxon>
        <taxon>Bivalvia</taxon>
        <taxon>Autobranchia</taxon>
        <taxon>Heteroconchia</taxon>
        <taxon>Euheterodonta</taxon>
        <taxon>Imparidentia</taxon>
        <taxon>Neoheterodontei</taxon>
        <taxon>Myida</taxon>
        <taxon>Dreissenoidea</taxon>
        <taxon>Dreissenidae</taxon>
        <taxon>Dreissena</taxon>
    </lineage>
</organism>
<evidence type="ECO:0000313" key="3">
    <source>
        <dbReference type="Proteomes" id="UP000828390"/>
    </source>
</evidence>
<comment type="caution">
    <text evidence="2">The sequence shown here is derived from an EMBL/GenBank/DDBJ whole genome shotgun (WGS) entry which is preliminary data.</text>
</comment>
<dbReference type="AlphaFoldDB" id="A0A9D4CY71"/>
<gene>
    <name evidence="2" type="ORF">DPMN_040964</name>
</gene>
<name>A0A9D4CY71_DREPO</name>
<reference evidence="2" key="1">
    <citation type="journal article" date="2019" name="bioRxiv">
        <title>The Genome of the Zebra Mussel, Dreissena polymorpha: A Resource for Invasive Species Research.</title>
        <authorList>
            <person name="McCartney M.A."/>
            <person name="Auch B."/>
            <person name="Kono T."/>
            <person name="Mallez S."/>
            <person name="Zhang Y."/>
            <person name="Obille A."/>
            <person name="Becker A."/>
            <person name="Abrahante J.E."/>
            <person name="Garbe J."/>
            <person name="Badalamenti J.P."/>
            <person name="Herman A."/>
            <person name="Mangelson H."/>
            <person name="Liachko I."/>
            <person name="Sullivan S."/>
            <person name="Sone E.D."/>
            <person name="Koren S."/>
            <person name="Silverstein K.A.T."/>
            <person name="Beckman K.B."/>
            <person name="Gohl D.M."/>
        </authorList>
    </citation>
    <scope>NUCLEOTIDE SEQUENCE</scope>
    <source>
        <strain evidence="2">Duluth1</strain>
        <tissue evidence="2">Whole animal</tissue>
    </source>
</reference>
<reference evidence="2" key="2">
    <citation type="submission" date="2020-11" db="EMBL/GenBank/DDBJ databases">
        <authorList>
            <person name="McCartney M.A."/>
            <person name="Auch B."/>
            <person name="Kono T."/>
            <person name="Mallez S."/>
            <person name="Becker A."/>
            <person name="Gohl D.M."/>
            <person name="Silverstein K.A.T."/>
            <person name="Koren S."/>
            <person name="Bechman K.B."/>
            <person name="Herman A."/>
            <person name="Abrahante J.E."/>
            <person name="Garbe J."/>
        </authorList>
    </citation>
    <scope>NUCLEOTIDE SEQUENCE</scope>
    <source>
        <strain evidence="2">Duluth1</strain>
        <tissue evidence="2">Whole animal</tissue>
    </source>
</reference>
<feature type="region of interest" description="Disordered" evidence="1">
    <location>
        <begin position="43"/>
        <end position="62"/>
    </location>
</feature>
<dbReference type="EMBL" id="JAIWYP010000011">
    <property type="protein sequence ID" value="KAH3734525.1"/>
    <property type="molecule type" value="Genomic_DNA"/>
</dbReference>
<evidence type="ECO:0000313" key="2">
    <source>
        <dbReference type="EMBL" id="KAH3734525.1"/>
    </source>
</evidence>
<proteinExistence type="predicted"/>
<protein>
    <submittedName>
        <fullName evidence="2">Uncharacterized protein</fullName>
    </submittedName>
</protein>
<dbReference type="Proteomes" id="UP000828390">
    <property type="component" value="Unassembled WGS sequence"/>
</dbReference>